<comment type="similarity">
    <text evidence="1 12">Belongs to the CRISPR-associated exonuclease Cas4 family.</text>
</comment>
<keyword evidence="6 12" id="KW-0378">Hydrolase</keyword>
<dbReference type="GO" id="GO:0046872">
    <property type="term" value="F:metal ion binding"/>
    <property type="evidence" value="ECO:0007669"/>
    <property type="project" value="UniProtKB-KW"/>
</dbReference>
<dbReference type="InterPro" id="IPR022765">
    <property type="entry name" value="Dna2/Cas4_DUF83"/>
</dbReference>
<dbReference type="NCBIfam" id="TIGR00372">
    <property type="entry name" value="cas4"/>
    <property type="match status" value="1"/>
</dbReference>
<evidence type="ECO:0000256" key="8">
    <source>
        <dbReference type="ARBA" id="ARBA00023004"/>
    </source>
</evidence>
<keyword evidence="15" id="KW-1185">Reference proteome</keyword>
<comment type="cofactor">
    <cofactor evidence="12">
        <name>iron-sulfur cluster</name>
        <dbReference type="ChEBI" id="CHEBI:30408"/>
    </cofactor>
</comment>
<evidence type="ECO:0000256" key="4">
    <source>
        <dbReference type="ARBA" id="ARBA00022722"/>
    </source>
</evidence>
<proteinExistence type="inferred from homology"/>
<accession>A0A975BY86</accession>
<evidence type="ECO:0000256" key="7">
    <source>
        <dbReference type="ARBA" id="ARBA00022839"/>
    </source>
</evidence>
<evidence type="ECO:0000256" key="6">
    <source>
        <dbReference type="ARBA" id="ARBA00022801"/>
    </source>
</evidence>
<keyword evidence="8 12" id="KW-0408">Iron</keyword>
<evidence type="ECO:0000256" key="2">
    <source>
        <dbReference type="ARBA" id="ARBA00012768"/>
    </source>
</evidence>
<dbReference type="AlphaFoldDB" id="A0A975BY86"/>
<comment type="cofactor">
    <cofactor evidence="12">
        <name>Mg(2+)</name>
        <dbReference type="ChEBI" id="CHEBI:18420"/>
    </cofactor>
    <cofactor evidence="12">
        <name>Mn(2+)</name>
        <dbReference type="ChEBI" id="CHEBI:29035"/>
    </cofactor>
    <text evidence="12">Mg(2+) or Mn(2+) required for ssDNA cleavage activity.</text>
</comment>
<feature type="domain" description="DUF83" evidence="13">
    <location>
        <begin position="24"/>
        <end position="206"/>
    </location>
</feature>
<dbReference type="Proteomes" id="UP000663722">
    <property type="component" value="Chromosome"/>
</dbReference>
<evidence type="ECO:0000256" key="11">
    <source>
        <dbReference type="ARBA" id="ARBA00023211"/>
    </source>
</evidence>
<dbReference type="Pfam" id="PF01930">
    <property type="entry name" value="Cas_Cas4"/>
    <property type="match status" value="1"/>
</dbReference>
<gene>
    <name evidence="14" type="primary">cas4-1</name>
    <name evidence="14" type="ORF">dnm_098410</name>
</gene>
<dbReference type="RefSeq" id="WP_207680545.1">
    <property type="nucleotide sequence ID" value="NZ_CP061800.1"/>
</dbReference>
<evidence type="ECO:0000256" key="10">
    <source>
        <dbReference type="ARBA" id="ARBA00023118"/>
    </source>
</evidence>
<comment type="function">
    <text evidence="12">CRISPR (clustered regularly interspaced short palindromic repeat) is an adaptive immune system that provides protection against mobile genetic elements (viruses, transposable elements and conjugative plasmids). CRISPR clusters contain sequences complementary to antecedent mobile elements and target invading nucleic acids. CRISPR clusters are transcribed and processed into CRISPR RNA (crRNA).</text>
</comment>
<dbReference type="PANTHER" id="PTHR36531">
    <property type="entry name" value="CRISPR-ASSOCIATED EXONUCLEASE CAS4"/>
    <property type="match status" value="1"/>
</dbReference>
<dbReference type="GO" id="GO:0051536">
    <property type="term" value="F:iron-sulfur cluster binding"/>
    <property type="evidence" value="ECO:0007669"/>
    <property type="project" value="UniProtKB-KW"/>
</dbReference>
<sequence length="210" mass="24971">MEFEFDDDLVQDEEPEFSLTASYLLEYLFCPRFTYFEKVLYIPEHQEKRFKVQQGRDVHEKVRNMNPGYLRKKLNVVEKQSDVYLSGGSGAFRGIIDEILFLDDGCAAPLDYKYAEYKQRTFKNHRFQLLFYARLIQENFDVPVNRGFVVYSRSKNKLVEIPMREKDFQDLDKIIGEILMVIQKCRYPDPTPYKQRCADCCYANICEKVI</sequence>
<keyword evidence="11 12" id="KW-0464">Manganese</keyword>
<dbReference type="InterPro" id="IPR011604">
    <property type="entry name" value="PDDEXK-like_dom_sf"/>
</dbReference>
<dbReference type="KEGG" id="dmm:dnm_098410"/>
<dbReference type="InterPro" id="IPR051827">
    <property type="entry name" value="Cas4_exonuclease"/>
</dbReference>
<keyword evidence="4 12" id="KW-0540">Nuclease</keyword>
<protein>
    <recommendedName>
        <fullName evidence="3 12">CRISPR-associated exonuclease Cas4</fullName>
        <ecNumber evidence="2 12">3.1.12.1</ecNumber>
    </recommendedName>
</protein>
<name>A0A975BY86_9BACT</name>
<evidence type="ECO:0000256" key="9">
    <source>
        <dbReference type="ARBA" id="ARBA00023014"/>
    </source>
</evidence>
<evidence type="ECO:0000313" key="14">
    <source>
        <dbReference type="EMBL" id="QTA93737.1"/>
    </source>
</evidence>
<dbReference type="GO" id="GO:0051607">
    <property type="term" value="P:defense response to virus"/>
    <property type="evidence" value="ECO:0007669"/>
    <property type="project" value="UniProtKB-KW"/>
</dbReference>
<keyword evidence="7 12" id="KW-0269">Exonuclease</keyword>
<evidence type="ECO:0000256" key="3">
    <source>
        <dbReference type="ARBA" id="ARBA00020049"/>
    </source>
</evidence>
<reference evidence="14" key="1">
    <citation type="journal article" date="2021" name="Microb. Physiol.">
        <title>Proteogenomic Insights into the Physiology of Marine, Sulfate-Reducing, Filamentous Desulfonema limicola and Desulfonema magnum.</title>
        <authorList>
            <person name="Schnaars V."/>
            <person name="Wohlbrand L."/>
            <person name="Scheve S."/>
            <person name="Hinrichs C."/>
            <person name="Reinhardt R."/>
            <person name="Rabus R."/>
        </authorList>
    </citation>
    <scope>NUCLEOTIDE SEQUENCE</scope>
    <source>
        <strain evidence="14">4be13</strain>
    </source>
</reference>
<dbReference type="Gene3D" id="3.90.320.10">
    <property type="match status" value="1"/>
</dbReference>
<keyword evidence="9 12" id="KW-0411">Iron-sulfur</keyword>
<evidence type="ECO:0000256" key="12">
    <source>
        <dbReference type="RuleBase" id="RU365022"/>
    </source>
</evidence>
<keyword evidence="5 12" id="KW-0479">Metal-binding</keyword>
<dbReference type="EMBL" id="CP061800">
    <property type="protein sequence ID" value="QTA93737.1"/>
    <property type="molecule type" value="Genomic_DNA"/>
</dbReference>
<evidence type="ECO:0000256" key="5">
    <source>
        <dbReference type="ARBA" id="ARBA00022723"/>
    </source>
</evidence>
<dbReference type="GO" id="GO:0004527">
    <property type="term" value="F:exonuclease activity"/>
    <property type="evidence" value="ECO:0007669"/>
    <property type="project" value="UniProtKB-KW"/>
</dbReference>
<dbReference type="InterPro" id="IPR013343">
    <property type="entry name" value="CRISPR-assoc_prot_Cas4"/>
</dbReference>
<evidence type="ECO:0000259" key="13">
    <source>
        <dbReference type="Pfam" id="PF01930"/>
    </source>
</evidence>
<organism evidence="14 15">
    <name type="scientific">Desulfonema magnum</name>
    <dbReference type="NCBI Taxonomy" id="45655"/>
    <lineage>
        <taxon>Bacteria</taxon>
        <taxon>Pseudomonadati</taxon>
        <taxon>Thermodesulfobacteriota</taxon>
        <taxon>Desulfobacteria</taxon>
        <taxon>Desulfobacterales</taxon>
        <taxon>Desulfococcaceae</taxon>
        <taxon>Desulfonema</taxon>
    </lineage>
</organism>
<evidence type="ECO:0000313" key="15">
    <source>
        <dbReference type="Proteomes" id="UP000663722"/>
    </source>
</evidence>
<keyword evidence="10 12" id="KW-0051">Antiviral defense</keyword>
<dbReference type="EC" id="3.1.12.1" evidence="2 12"/>
<dbReference type="PANTHER" id="PTHR36531:SF2">
    <property type="entry name" value="CRISPR-ASSOCIATED EXONUCLEASE CAS4"/>
    <property type="match status" value="1"/>
</dbReference>
<evidence type="ECO:0000256" key="1">
    <source>
        <dbReference type="ARBA" id="ARBA00009189"/>
    </source>
</evidence>